<dbReference type="AlphaFoldDB" id="A0A932I1D2"/>
<reference evidence="2" key="1">
    <citation type="submission" date="2020-07" db="EMBL/GenBank/DDBJ databases">
        <title>Huge and variable diversity of episymbiotic CPR bacteria and DPANN archaea in groundwater ecosystems.</title>
        <authorList>
            <person name="He C.Y."/>
            <person name="Keren R."/>
            <person name="Whittaker M."/>
            <person name="Farag I.F."/>
            <person name="Doudna J."/>
            <person name="Cate J.H.D."/>
            <person name="Banfield J.F."/>
        </authorList>
    </citation>
    <scope>NUCLEOTIDE SEQUENCE</scope>
    <source>
        <strain evidence="2">NC_groundwater_763_Ag_S-0.2um_68_21</strain>
    </source>
</reference>
<evidence type="ECO:0000313" key="2">
    <source>
        <dbReference type="EMBL" id="MBI3127982.1"/>
    </source>
</evidence>
<gene>
    <name evidence="2" type="ORF">HYZ11_10285</name>
</gene>
<dbReference type="GO" id="GO:0016788">
    <property type="term" value="F:hydrolase activity, acting on ester bonds"/>
    <property type="evidence" value="ECO:0007669"/>
    <property type="project" value="UniProtKB-ARBA"/>
</dbReference>
<feature type="signal peptide" evidence="1">
    <location>
        <begin position="1"/>
        <end position="27"/>
    </location>
</feature>
<organism evidence="2 3">
    <name type="scientific">Tectimicrobiota bacterium</name>
    <dbReference type="NCBI Taxonomy" id="2528274"/>
    <lineage>
        <taxon>Bacteria</taxon>
        <taxon>Pseudomonadati</taxon>
        <taxon>Nitrospinota/Tectimicrobiota group</taxon>
        <taxon>Candidatus Tectimicrobiota</taxon>
    </lineage>
</organism>
<protein>
    <recommendedName>
        <fullName evidence="4">SGNH/GDSL hydrolase family protein</fullName>
    </recommendedName>
</protein>
<keyword evidence="1" id="KW-0732">Signal</keyword>
<dbReference type="Gene3D" id="3.40.50.1110">
    <property type="entry name" value="SGNH hydrolase"/>
    <property type="match status" value="1"/>
</dbReference>
<feature type="chain" id="PRO_5038127343" description="SGNH/GDSL hydrolase family protein" evidence="1">
    <location>
        <begin position="28"/>
        <end position="258"/>
    </location>
</feature>
<comment type="caution">
    <text evidence="2">The sequence shown here is derived from an EMBL/GenBank/DDBJ whole genome shotgun (WGS) entry which is preliminary data.</text>
</comment>
<accession>A0A932I1D2</accession>
<dbReference type="Pfam" id="PF25182">
    <property type="entry name" value="NonGDSL"/>
    <property type="match status" value="1"/>
</dbReference>
<dbReference type="SUPFAM" id="SSF52266">
    <property type="entry name" value="SGNH hydrolase"/>
    <property type="match status" value="1"/>
</dbReference>
<sequence length="258" mass="27972">MRLLSLRSSAAAMLAAGALSVAGMAAAQERECPVPEMFFAFEPALPRTARALAEGREAVIVALGGASTLGRAAGAAERGWPARMAAALAARFPSARIKMVNLGVPRQTAKEAAARLERDVLPLKPVLVIWETGTMEAVRGIDIDYFQETLQAGIDDLLSAGIEVVLMNMQFSRRTHAMINFPPYLIALREVADVNDVAVFRRHGIMRHWAETGALDLGVSGKEERRKLAVKLYDCIGRAAAEFIARKPQPESRPESRP</sequence>
<name>A0A932I1D2_UNCTE</name>
<evidence type="ECO:0000256" key="1">
    <source>
        <dbReference type="SAM" id="SignalP"/>
    </source>
</evidence>
<dbReference type="InterPro" id="IPR036514">
    <property type="entry name" value="SGNH_hydro_sf"/>
</dbReference>
<dbReference type="EMBL" id="JACPUR010000021">
    <property type="protein sequence ID" value="MBI3127982.1"/>
    <property type="molecule type" value="Genomic_DNA"/>
</dbReference>
<evidence type="ECO:0008006" key="4">
    <source>
        <dbReference type="Google" id="ProtNLM"/>
    </source>
</evidence>
<evidence type="ECO:0000313" key="3">
    <source>
        <dbReference type="Proteomes" id="UP000782312"/>
    </source>
</evidence>
<proteinExistence type="predicted"/>
<dbReference type="InterPro" id="IPR057572">
    <property type="entry name" value="NonGDSL"/>
</dbReference>
<dbReference type="Proteomes" id="UP000782312">
    <property type="component" value="Unassembled WGS sequence"/>
</dbReference>